<feature type="binding site" evidence="10">
    <location>
        <position position="271"/>
    </location>
    <ligand>
        <name>NAD(+)</name>
        <dbReference type="ChEBI" id="CHEBI:57540"/>
    </ligand>
</feature>
<dbReference type="PANTHER" id="PTHR43750:SF1">
    <property type="entry name" value="GDP-MANNOSE 6-DEHYDROGENASE"/>
    <property type="match status" value="1"/>
</dbReference>
<feature type="binding site" evidence="9">
    <location>
        <begin position="158"/>
        <end position="161"/>
    </location>
    <ligand>
        <name>substrate</name>
    </ligand>
</feature>
<keyword evidence="5 7" id="KW-0520">NAD</keyword>
<dbReference type="NCBIfam" id="TIGR03026">
    <property type="entry name" value="NDP-sugDHase"/>
    <property type="match status" value="1"/>
</dbReference>
<dbReference type="PIRSF" id="PIRSF000124">
    <property type="entry name" value="UDPglc_GDPman_dh"/>
    <property type="match status" value="1"/>
</dbReference>
<dbReference type="OrthoDB" id="9803238at2"/>
<dbReference type="InterPro" id="IPR017476">
    <property type="entry name" value="UDP-Glc/GDP-Man"/>
</dbReference>
<proteinExistence type="inferred from homology"/>
<dbReference type="PANTHER" id="PTHR43750">
    <property type="entry name" value="UDP-GLUCOSE 6-DEHYDROGENASE TUAD"/>
    <property type="match status" value="1"/>
</dbReference>
<dbReference type="InterPro" id="IPR014027">
    <property type="entry name" value="UDP-Glc/GDP-Man_DH_C"/>
</dbReference>
<organism evidence="12 13">
    <name type="scientific">Alginatibacterium sediminis</name>
    <dbReference type="NCBI Taxonomy" id="2164068"/>
    <lineage>
        <taxon>Bacteria</taxon>
        <taxon>Pseudomonadati</taxon>
        <taxon>Pseudomonadota</taxon>
        <taxon>Gammaproteobacteria</taxon>
        <taxon>Alteromonadales</taxon>
        <taxon>Alteromonadaceae</taxon>
        <taxon>Alginatibacterium</taxon>
    </lineage>
</organism>
<evidence type="ECO:0000313" key="13">
    <source>
        <dbReference type="Proteomes" id="UP000286482"/>
    </source>
</evidence>
<feature type="active site" description="Nucleophile" evidence="8">
    <location>
        <position position="268"/>
    </location>
</feature>
<dbReference type="InterPro" id="IPR036220">
    <property type="entry name" value="UDP-Glc/GDP-Man_DH_C_sf"/>
</dbReference>
<dbReference type="GO" id="GO:0051287">
    <property type="term" value="F:NAD binding"/>
    <property type="evidence" value="ECO:0007669"/>
    <property type="project" value="InterPro"/>
</dbReference>
<sequence length="437" mass="47489">MEISIFGLGYVGAVSAGCLVKDGHTVIGVDTSDTKVSLINAGNSPIIEQDIDKIIATGAKSGSLSATTDCALAIKKTSVSMICVGTPSQLNGSLDLKYVRRVCEQIGEEIKNKDDYHVVVIRSTMLPGTMRDIVQPTLEDSSGKTAGVGFGLAINPEFLREGTAVYDYYNPPKTVVGANDKRTQDIVLDIYAHLPGPKIGTDLATAEMVKYSDNVWHALKVAFANEIGNISKKVNVDSHKVMDIFCQDTKLNISSYYMKPGFAFGGSCLPKDVRALVYKARSLDVDVPVLASILPSNELQVNHGLELITEKNKRKIGILGFSFKAGTDDLRESPVVEVIERLIGKGYDLRLYDKNVSIASVVGANRDYILNRIPHISRLMVDSEQEVIDHAEVLVIGNSDPNFKQAVKSAPAECHIVDLVRIINPDDGSDLYEGICW</sequence>
<dbReference type="InterPro" id="IPR001732">
    <property type="entry name" value="UDP-Glc/GDP-Man_DH_N"/>
</dbReference>
<feature type="binding site" evidence="10">
    <location>
        <position position="86"/>
    </location>
    <ligand>
        <name>NAD(+)</name>
        <dbReference type="ChEBI" id="CHEBI:57540"/>
    </ligand>
</feature>
<dbReference type="InterPro" id="IPR036291">
    <property type="entry name" value="NAD(P)-bd_dom_sf"/>
</dbReference>
<comment type="caution">
    <text evidence="12">The sequence shown here is derived from an EMBL/GenBank/DDBJ whole genome shotgun (WGS) entry which is preliminary data.</text>
</comment>
<evidence type="ECO:0000256" key="6">
    <source>
        <dbReference type="ARBA" id="ARBA00047473"/>
    </source>
</evidence>
<evidence type="ECO:0000256" key="9">
    <source>
        <dbReference type="PIRSR" id="PIRSR500134-2"/>
    </source>
</evidence>
<feature type="binding site" evidence="9">
    <location>
        <position position="265"/>
    </location>
    <ligand>
        <name>substrate</name>
    </ligand>
</feature>
<dbReference type="SUPFAM" id="SSF51735">
    <property type="entry name" value="NAD(P)-binding Rossmann-fold domains"/>
    <property type="match status" value="1"/>
</dbReference>
<dbReference type="RefSeq" id="WP_120356205.1">
    <property type="nucleotide sequence ID" value="NZ_RAQO01000009.1"/>
</dbReference>
<dbReference type="SMART" id="SM00984">
    <property type="entry name" value="UDPG_MGDP_dh_C"/>
    <property type="match status" value="1"/>
</dbReference>
<dbReference type="Pfam" id="PF00984">
    <property type="entry name" value="UDPG_MGDP_dh"/>
    <property type="match status" value="1"/>
</dbReference>
<dbReference type="SUPFAM" id="SSF48179">
    <property type="entry name" value="6-phosphogluconate dehydrogenase C-terminal domain-like"/>
    <property type="match status" value="1"/>
</dbReference>
<evidence type="ECO:0000256" key="1">
    <source>
        <dbReference type="ARBA" id="ARBA00004701"/>
    </source>
</evidence>
<dbReference type="InterPro" id="IPR008927">
    <property type="entry name" value="6-PGluconate_DH-like_C_sf"/>
</dbReference>
<feature type="binding site" evidence="10">
    <location>
        <position position="161"/>
    </location>
    <ligand>
        <name>NAD(+)</name>
        <dbReference type="ChEBI" id="CHEBI:57540"/>
    </ligand>
</feature>
<keyword evidence="13" id="KW-1185">Reference proteome</keyword>
<evidence type="ECO:0000256" key="2">
    <source>
        <dbReference type="ARBA" id="ARBA00006601"/>
    </source>
</evidence>
<dbReference type="GO" id="GO:0003979">
    <property type="term" value="F:UDP-glucose 6-dehydrogenase activity"/>
    <property type="evidence" value="ECO:0007669"/>
    <property type="project" value="UniProtKB-EC"/>
</dbReference>
<comment type="similarity">
    <text evidence="2 7">Belongs to the UDP-glucose/GDP-mannose dehydrogenase family.</text>
</comment>
<keyword evidence="4 7" id="KW-0560">Oxidoreductase</keyword>
<feature type="binding site" evidence="10">
    <location>
        <position position="124"/>
    </location>
    <ligand>
        <name>NAD(+)</name>
        <dbReference type="ChEBI" id="CHEBI:57540"/>
    </ligand>
</feature>
<name>A0A420E7E1_9ALTE</name>
<evidence type="ECO:0000256" key="7">
    <source>
        <dbReference type="PIRNR" id="PIRNR000124"/>
    </source>
</evidence>
<comment type="pathway">
    <text evidence="1">Nucleotide-sugar biosynthesis; UDP-alpha-D-glucuronate biosynthesis; UDP-alpha-D-glucuronate from UDP-alpha-D-glucose: step 1/1.</text>
</comment>
<feature type="binding site" evidence="9">
    <location>
        <position position="324"/>
    </location>
    <ligand>
        <name>substrate</name>
    </ligand>
</feature>
<dbReference type="Gene3D" id="1.20.5.170">
    <property type="match status" value="1"/>
</dbReference>
<dbReference type="SUPFAM" id="SSF52413">
    <property type="entry name" value="UDP-glucose/GDP-mannose dehydrogenase C-terminal domain"/>
    <property type="match status" value="1"/>
</dbReference>
<evidence type="ECO:0000256" key="8">
    <source>
        <dbReference type="PIRSR" id="PIRSR500134-1"/>
    </source>
</evidence>
<feature type="binding site" evidence="10">
    <location>
        <position position="30"/>
    </location>
    <ligand>
        <name>NAD(+)</name>
        <dbReference type="ChEBI" id="CHEBI:57540"/>
    </ligand>
</feature>
<dbReference type="EC" id="1.1.1.22" evidence="3 7"/>
<gene>
    <name evidence="12" type="ORF">DBZ36_17225</name>
</gene>
<evidence type="ECO:0000256" key="3">
    <source>
        <dbReference type="ARBA" id="ARBA00012954"/>
    </source>
</evidence>
<dbReference type="UniPathway" id="UPA00038">
    <property type="reaction ID" value="UER00491"/>
</dbReference>
<reference evidence="12 13" key="1">
    <citation type="submission" date="2018-09" db="EMBL/GenBank/DDBJ databases">
        <authorList>
            <person name="Wang Z."/>
        </authorList>
    </citation>
    <scope>NUCLEOTIDE SEQUENCE [LARGE SCALE GENOMIC DNA]</scope>
    <source>
        <strain evidence="12 13">ALS 81</strain>
    </source>
</reference>
<dbReference type="GO" id="GO:0006065">
    <property type="term" value="P:UDP-glucuronate biosynthetic process"/>
    <property type="evidence" value="ECO:0007669"/>
    <property type="project" value="UniProtKB-UniPathway"/>
</dbReference>
<dbReference type="InterPro" id="IPR014026">
    <property type="entry name" value="UDP-Glc/GDP-Man_DH_dimer"/>
</dbReference>
<evidence type="ECO:0000256" key="5">
    <source>
        <dbReference type="ARBA" id="ARBA00023027"/>
    </source>
</evidence>
<feature type="domain" description="UDP-glucose/GDP-mannose dehydrogenase C-terminal" evidence="11">
    <location>
        <begin position="317"/>
        <end position="425"/>
    </location>
</feature>
<feature type="binding site" evidence="10">
    <location>
        <position position="35"/>
    </location>
    <ligand>
        <name>NAD(+)</name>
        <dbReference type="ChEBI" id="CHEBI:57540"/>
    </ligand>
</feature>
<dbReference type="AlphaFoldDB" id="A0A420E7E1"/>
<comment type="catalytic activity">
    <reaction evidence="6 7">
        <text>UDP-alpha-D-glucose + 2 NAD(+) + H2O = UDP-alpha-D-glucuronate + 2 NADH + 3 H(+)</text>
        <dbReference type="Rhea" id="RHEA:23596"/>
        <dbReference type="ChEBI" id="CHEBI:15377"/>
        <dbReference type="ChEBI" id="CHEBI:15378"/>
        <dbReference type="ChEBI" id="CHEBI:57540"/>
        <dbReference type="ChEBI" id="CHEBI:57945"/>
        <dbReference type="ChEBI" id="CHEBI:58052"/>
        <dbReference type="ChEBI" id="CHEBI:58885"/>
        <dbReference type="EC" id="1.1.1.22"/>
    </reaction>
</comment>
<evidence type="ECO:0000313" key="12">
    <source>
        <dbReference type="EMBL" id="RKF14394.1"/>
    </source>
</evidence>
<dbReference type="Gene3D" id="3.40.50.720">
    <property type="entry name" value="NAD(P)-binding Rossmann-like Domain"/>
    <property type="match status" value="2"/>
</dbReference>
<evidence type="ECO:0000259" key="11">
    <source>
        <dbReference type="SMART" id="SM00984"/>
    </source>
</evidence>
<dbReference type="EMBL" id="RAQO01000009">
    <property type="protein sequence ID" value="RKF14394.1"/>
    <property type="molecule type" value="Genomic_DNA"/>
</dbReference>
<feature type="binding site" evidence="10">
    <location>
        <position position="331"/>
    </location>
    <ligand>
        <name>NAD(+)</name>
        <dbReference type="ChEBI" id="CHEBI:57540"/>
    </ligand>
</feature>
<protein>
    <recommendedName>
        <fullName evidence="3 7">UDP-glucose 6-dehydrogenase</fullName>
        <ecNumber evidence="3 7">1.1.1.22</ecNumber>
    </recommendedName>
</protein>
<dbReference type="PIRSF" id="PIRSF500134">
    <property type="entry name" value="UDPglc_DH_bac"/>
    <property type="match status" value="1"/>
</dbReference>
<dbReference type="InterPro" id="IPR028357">
    <property type="entry name" value="UDPglc_DH_bac"/>
</dbReference>
<accession>A0A420E7E1</accession>
<feature type="binding site" evidence="9">
    <location>
        <begin position="257"/>
        <end position="261"/>
    </location>
    <ligand>
        <name>substrate</name>
    </ligand>
</feature>
<feature type="binding site" evidence="9">
    <location>
        <position position="210"/>
    </location>
    <ligand>
        <name>substrate</name>
    </ligand>
</feature>
<dbReference type="GO" id="GO:0000271">
    <property type="term" value="P:polysaccharide biosynthetic process"/>
    <property type="evidence" value="ECO:0007669"/>
    <property type="project" value="InterPro"/>
</dbReference>
<evidence type="ECO:0000256" key="4">
    <source>
        <dbReference type="ARBA" id="ARBA00023002"/>
    </source>
</evidence>
<evidence type="ECO:0000256" key="10">
    <source>
        <dbReference type="PIRSR" id="PIRSR500134-3"/>
    </source>
</evidence>
<dbReference type="Pfam" id="PF03721">
    <property type="entry name" value="UDPG_MGDP_dh_N"/>
    <property type="match status" value="1"/>
</dbReference>
<dbReference type="Pfam" id="PF03720">
    <property type="entry name" value="UDPG_MGDP_dh_C"/>
    <property type="match status" value="1"/>
</dbReference>
<dbReference type="Proteomes" id="UP000286482">
    <property type="component" value="Unassembled WGS sequence"/>
</dbReference>